<sequence length="74" mass="8033">MLMMLVCCLVPAILLLGGTAFFKSIGYGWIGIGLVAVFLAIHFRTLLCSRHKHGPDDNKRDGSQDSVSQGKSCH</sequence>
<evidence type="ECO:0000313" key="4">
    <source>
        <dbReference type="Proteomes" id="UP000178710"/>
    </source>
</evidence>
<keyword evidence="2" id="KW-1133">Transmembrane helix</keyword>
<dbReference type="EMBL" id="MHQK01000009">
    <property type="protein sequence ID" value="OHA02129.1"/>
    <property type="molecule type" value="Genomic_DNA"/>
</dbReference>
<evidence type="ECO:0000256" key="2">
    <source>
        <dbReference type="SAM" id="Phobius"/>
    </source>
</evidence>
<reference evidence="3 4" key="1">
    <citation type="journal article" date="2016" name="Nat. Commun.">
        <title>Thousands of microbial genomes shed light on interconnected biogeochemical processes in an aquifer system.</title>
        <authorList>
            <person name="Anantharaman K."/>
            <person name="Brown C.T."/>
            <person name="Hug L.A."/>
            <person name="Sharon I."/>
            <person name="Castelle C.J."/>
            <person name="Probst A.J."/>
            <person name="Thomas B.C."/>
            <person name="Singh A."/>
            <person name="Wilkins M.J."/>
            <person name="Karaoz U."/>
            <person name="Brodie E.L."/>
            <person name="Williams K.H."/>
            <person name="Hubbard S.S."/>
            <person name="Banfield J.F."/>
        </authorList>
    </citation>
    <scope>NUCLEOTIDE SEQUENCE [LARGE SCALE GENOMIC DNA]</scope>
</reference>
<protein>
    <submittedName>
        <fullName evidence="3">Uncharacterized protein</fullName>
    </submittedName>
</protein>
<gene>
    <name evidence="3" type="ORF">A3C12_02800</name>
</gene>
<organism evidence="3 4">
    <name type="scientific">Candidatus Sungbacteria bacterium RIFCSPHIGHO2_02_FULL_49_20</name>
    <dbReference type="NCBI Taxonomy" id="1802272"/>
    <lineage>
        <taxon>Bacteria</taxon>
        <taxon>Candidatus Sungiibacteriota</taxon>
    </lineage>
</organism>
<feature type="compositionally biased region" description="Basic and acidic residues" evidence="1">
    <location>
        <begin position="54"/>
        <end position="63"/>
    </location>
</feature>
<comment type="caution">
    <text evidence="3">The sequence shown here is derived from an EMBL/GenBank/DDBJ whole genome shotgun (WGS) entry which is preliminary data.</text>
</comment>
<dbReference type="Proteomes" id="UP000178710">
    <property type="component" value="Unassembled WGS sequence"/>
</dbReference>
<feature type="compositionally biased region" description="Polar residues" evidence="1">
    <location>
        <begin position="64"/>
        <end position="74"/>
    </location>
</feature>
<feature type="transmembrane region" description="Helical" evidence="2">
    <location>
        <begin position="30"/>
        <end position="47"/>
    </location>
</feature>
<evidence type="ECO:0000313" key="3">
    <source>
        <dbReference type="EMBL" id="OHA02129.1"/>
    </source>
</evidence>
<proteinExistence type="predicted"/>
<evidence type="ECO:0000256" key="1">
    <source>
        <dbReference type="SAM" id="MobiDB-lite"/>
    </source>
</evidence>
<dbReference type="AlphaFoldDB" id="A0A1G2KUN9"/>
<keyword evidence="2" id="KW-0812">Transmembrane</keyword>
<name>A0A1G2KUN9_9BACT</name>
<feature type="region of interest" description="Disordered" evidence="1">
    <location>
        <begin position="52"/>
        <end position="74"/>
    </location>
</feature>
<accession>A0A1G2KUN9</accession>
<keyword evidence="2" id="KW-0472">Membrane</keyword>